<dbReference type="Proteomes" id="UP000266177">
    <property type="component" value="Unassembled WGS sequence"/>
</dbReference>
<dbReference type="SUPFAM" id="SSF52172">
    <property type="entry name" value="CheY-like"/>
    <property type="match status" value="1"/>
</dbReference>
<comment type="caution">
    <text evidence="3">The sequence shown here is derived from an EMBL/GenBank/DDBJ whole genome shotgun (WGS) entry which is preliminary data.</text>
</comment>
<dbReference type="Pfam" id="PF00072">
    <property type="entry name" value="Response_reg"/>
    <property type="match status" value="1"/>
</dbReference>
<evidence type="ECO:0000259" key="2">
    <source>
        <dbReference type="PROSITE" id="PS50110"/>
    </source>
</evidence>
<proteinExistence type="predicted"/>
<dbReference type="OrthoDB" id="9809318at2"/>
<evidence type="ECO:0000313" key="4">
    <source>
        <dbReference type="Proteomes" id="UP000266177"/>
    </source>
</evidence>
<dbReference type="InterPro" id="IPR046947">
    <property type="entry name" value="LytR-like"/>
</dbReference>
<dbReference type="Gene3D" id="3.40.50.2300">
    <property type="match status" value="1"/>
</dbReference>
<reference evidence="3 4" key="1">
    <citation type="submission" date="2018-09" db="EMBL/GenBank/DDBJ databases">
        <title>Paenibacillus SK2017-BO5.</title>
        <authorList>
            <person name="Piskunova J.V."/>
            <person name="Dubiley S.A."/>
            <person name="Severinov K.V."/>
        </authorList>
    </citation>
    <scope>NUCLEOTIDE SEQUENCE [LARGE SCALE GENOMIC DNA]</scope>
    <source>
        <strain evidence="3 4">BO5</strain>
    </source>
</reference>
<dbReference type="PROSITE" id="PS50110">
    <property type="entry name" value="RESPONSE_REGULATORY"/>
    <property type="match status" value="1"/>
</dbReference>
<dbReference type="InterPro" id="IPR011006">
    <property type="entry name" value="CheY-like_superfamily"/>
</dbReference>
<dbReference type="InterPro" id="IPR007492">
    <property type="entry name" value="LytTR_DNA-bd_dom"/>
</dbReference>
<dbReference type="GO" id="GO:0000156">
    <property type="term" value="F:phosphorelay response regulator activity"/>
    <property type="evidence" value="ECO:0007669"/>
    <property type="project" value="InterPro"/>
</dbReference>
<dbReference type="SMART" id="SM00448">
    <property type="entry name" value="REC"/>
    <property type="match status" value="1"/>
</dbReference>
<keyword evidence="1" id="KW-0597">Phosphoprotein</keyword>
<dbReference type="SMART" id="SM00850">
    <property type="entry name" value="LytTR"/>
    <property type="match status" value="1"/>
</dbReference>
<dbReference type="GO" id="GO:0003677">
    <property type="term" value="F:DNA binding"/>
    <property type="evidence" value="ECO:0007669"/>
    <property type="project" value="UniProtKB-KW"/>
</dbReference>
<dbReference type="Gene3D" id="2.40.50.1020">
    <property type="entry name" value="LytTr DNA-binding domain"/>
    <property type="match status" value="1"/>
</dbReference>
<accession>A0A3A3H257</accession>
<protein>
    <submittedName>
        <fullName evidence="3">DNA-binding response regulator</fullName>
    </submittedName>
</protein>
<dbReference type="PANTHER" id="PTHR37299:SF1">
    <property type="entry name" value="STAGE 0 SPORULATION PROTEIN A HOMOLOG"/>
    <property type="match status" value="1"/>
</dbReference>
<organism evidence="3 4">
    <name type="scientific">Paenibacillus thiaminolyticus</name>
    <name type="common">Bacillus thiaminolyticus</name>
    <dbReference type="NCBI Taxonomy" id="49283"/>
    <lineage>
        <taxon>Bacteria</taxon>
        <taxon>Bacillati</taxon>
        <taxon>Bacillota</taxon>
        <taxon>Bacilli</taxon>
        <taxon>Bacillales</taxon>
        <taxon>Paenibacillaceae</taxon>
        <taxon>Paenibacillus</taxon>
    </lineage>
</organism>
<keyword evidence="3" id="KW-0238">DNA-binding</keyword>
<gene>
    <name evidence="3" type="ORF">DQX05_07640</name>
</gene>
<sequence length="287" mass="34066">MEDYFSIIDIRTSCRIEIYWYNVIIRVFNKNKEEKFALFKVAVCDDSIKEHQQLQTFFSQLSVGTSYKFEINYFSSGEALLQHYKEHGRYTFHVLLLDVEMEGIDGIETARKIRSLPDREVQIIYTTHYPQYMIDSFHVQPFHYMIKPVEYEQFQVIMGRLCDYINAAILQYVIVKTDAGEIVLRASEIIAIEKIDKRHVEVITMERRFTTVCTLAEFASKLNAFFYQIYRSIIINLEYVHKFTSDTVFMCNKESFPLGRSYKKGIHEAYTRYRVTQFNGRGQLYAF</sequence>
<dbReference type="Pfam" id="PF04397">
    <property type="entry name" value="LytTR"/>
    <property type="match status" value="1"/>
</dbReference>
<feature type="modified residue" description="4-aspartylphosphate" evidence="1">
    <location>
        <position position="98"/>
    </location>
</feature>
<dbReference type="AlphaFoldDB" id="A0A3A3H257"/>
<evidence type="ECO:0000313" key="3">
    <source>
        <dbReference type="EMBL" id="RJG25306.1"/>
    </source>
</evidence>
<name>A0A3A3H257_PANTH</name>
<dbReference type="PANTHER" id="PTHR37299">
    <property type="entry name" value="TRANSCRIPTIONAL REGULATOR-RELATED"/>
    <property type="match status" value="1"/>
</dbReference>
<dbReference type="EMBL" id="QYZD01000004">
    <property type="protein sequence ID" value="RJG25306.1"/>
    <property type="molecule type" value="Genomic_DNA"/>
</dbReference>
<evidence type="ECO:0000256" key="1">
    <source>
        <dbReference type="PROSITE-ProRule" id="PRU00169"/>
    </source>
</evidence>
<dbReference type="InterPro" id="IPR001789">
    <property type="entry name" value="Sig_transdc_resp-reg_receiver"/>
</dbReference>
<feature type="domain" description="Response regulatory" evidence="2">
    <location>
        <begin position="40"/>
        <end position="162"/>
    </location>
</feature>